<reference evidence="1" key="1">
    <citation type="submission" date="2021-02" db="EMBL/GenBank/DDBJ databases">
        <authorList>
            <person name="Dougan E. K."/>
            <person name="Rhodes N."/>
            <person name="Thang M."/>
            <person name="Chan C."/>
        </authorList>
    </citation>
    <scope>NUCLEOTIDE SEQUENCE</scope>
</reference>
<evidence type="ECO:0000313" key="1">
    <source>
        <dbReference type="EMBL" id="CAE7855587.1"/>
    </source>
</evidence>
<comment type="caution">
    <text evidence="1">The sequence shown here is derived from an EMBL/GenBank/DDBJ whole genome shotgun (WGS) entry which is preliminary data.</text>
</comment>
<dbReference type="OrthoDB" id="10306134at2759"/>
<name>A0A813A5T3_9DINO</name>
<evidence type="ECO:0000313" key="2">
    <source>
        <dbReference type="Proteomes" id="UP000601435"/>
    </source>
</evidence>
<feature type="non-terminal residue" evidence="1">
    <location>
        <position position="1"/>
    </location>
</feature>
<feature type="non-terminal residue" evidence="1">
    <location>
        <position position="282"/>
    </location>
</feature>
<accession>A0A813A5T3</accession>
<dbReference type="Proteomes" id="UP000601435">
    <property type="component" value="Unassembled WGS sequence"/>
</dbReference>
<dbReference type="AlphaFoldDB" id="A0A813A5T3"/>
<organism evidence="1 2">
    <name type="scientific">Symbiodinium necroappetens</name>
    <dbReference type="NCBI Taxonomy" id="1628268"/>
    <lineage>
        <taxon>Eukaryota</taxon>
        <taxon>Sar</taxon>
        <taxon>Alveolata</taxon>
        <taxon>Dinophyceae</taxon>
        <taxon>Suessiales</taxon>
        <taxon>Symbiodiniaceae</taxon>
        <taxon>Symbiodinium</taxon>
    </lineage>
</organism>
<gene>
    <name evidence="1" type="ORF">SNEC2469_LOCUS26834</name>
</gene>
<proteinExistence type="predicted"/>
<keyword evidence="2" id="KW-1185">Reference proteome</keyword>
<protein>
    <submittedName>
        <fullName evidence="1">Uncharacterized protein</fullName>
    </submittedName>
</protein>
<dbReference type="EMBL" id="CAJNJA010055463">
    <property type="protein sequence ID" value="CAE7855587.1"/>
    <property type="molecule type" value="Genomic_DNA"/>
</dbReference>
<sequence>PSAHGSLPDFLAEAMSHGYVLDWILYTFSSAKTQLNPFLPPEWSDSARILNLSSITSAAEARRHIEDFFHGNQRALVFQASLDSSSQQTGRMMQHIMQMVMDCRRNSSDPIKWVLLVIHLVVSRNIHVPLHCSGQAGFSVALLDELEPPVPWEETVLTHTDGNWIVSLGLLLDIVKKNVWRLAVVPLRTQTADSHELIQANRLDLLALVDQNSFQEELIYYSDHSCRGLQNVPDLAEGWQAKLSHSAIARAGSFRKAQIRQLEATLAKVIERFCQWVAIGST</sequence>